<evidence type="ECO:0000313" key="3">
    <source>
        <dbReference type="EMBL" id="PZF74393.1"/>
    </source>
</evidence>
<evidence type="ECO:0000256" key="2">
    <source>
        <dbReference type="SAM" id="Phobius"/>
    </source>
</evidence>
<accession>A0A2W2C2R4</accession>
<dbReference type="AlphaFoldDB" id="A0A2W2C2R4"/>
<organism evidence="3 4">
    <name type="scientific">Taibaiella soli</name>
    <dbReference type="NCBI Taxonomy" id="1649169"/>
    <lineage>
        <taxon>Bacteria</taxon>
        <taxon>Pseudomonadati</taxon>
        <taxon>Bacteroidota</taxon>
        <taxon>Chitinophagia</taxon>
        <taxon>Chitinophagales</taxon>
        <taxon>Chitinophagaceae</taxon>
        <taxon>Taibaiella</taxon>
    </lineage>
</organism>
<evidence type="ECO:0000256" key="1">
    <source>
        <dbReference type="SAM" id="MobiDB-lite"/>
    </source>
</evidence>
<keyword evidence="2" id="KW-0472">Membrane</keyword>
<feature type="compositionally biased region" description="Low complexity" evidence="1">
    <location>
        <begin position="87"/>
        <end position="102"/>
    </location>
</feature>
<proteinExistence type="predicted"/>
<dbReference type="Proteomes" id="UP000248745">
    <property type="component" value="Unassembled WGS sequence"/>
</dbReference>
<keyword evidence="4" id="KW-1185">Reference proteome</keyword>
<dbReference type="EMBL" id="QKTW01000003">
    <property type="protein sequence ID" value="PZF74393.1"/>
    <property type="molecule type" value="Genomic_DNA"/>
</dbReference>
<dbReference type="OrthoDB" id="677268at2"/>
<evidence type="ECO:0008006" key="5">
    <source>
        <dbReference type="Google" id="ProtNLM"/>
    </source>
</evidence>
<evidence type="ECO:0000313" key="4">
    <source>
        <dbReference type="Proteomes" id="UP000248745"/>
    </source>
</evidence>
<feature type="transmembrane region" description="Helical" evidence="2">
    <location>
        <begin position="46"/>
        <end position="68"/>
    </location>
</feature>
<keyword evidence="2" id="KW-1133">Transmembrane helix</keyword>
<comment type="caution">
    <text evidence="3">The sequence shown here is derived from an EMBL/GenBank/DDBJ whole genome shotgun (WGS) entry which is preliminary data.</text>
</comment>
<keyword evidence="2" id="KW-0812">Transmembrane</keyword>
<reference evidence="3 4" key="1">
    <citation type="submission" date="2018-06" db="EMBL/GenBank/DDBJ databases">
        <title>Mucibacter soli gen. nov., sp. nov., a new member of the family Chitinophagaceae producing mucin.</title>
        <authorList>
            <person name="Kim M.-K."/>
            <person name="Park S."/>
            <person name="Kim T.-S."/>
            <person name="Joung Y."/>
            <person name="Han J.-H."/>
            <person name="Kim S.B."/>
        </authorList>
    </citation>
    <scope>NUCLEOTIDE SEQUENCE [LARGE SCALE GENOMIC DNA]</scope>
    <source>
        <strain evidence="3 4">R1-15</strain>
    </source>
</reference>
<protein>
    <recommendedName>
        <fullName evidence="5">Outer membrane protein beta-barrel domain-containing protein</fullName>
    </recommendedName>
</protein>
<gene>
    <name evidence="3" type="ORF">DN068_02095</name>
</gene>
<name>A0A2W2C2R4_9BACT</name>
<dbReference type="RefSeq" id="WP_110997231.1">
    <property type="nucleotide sequence ID" value="NZ_QKTW01000003.1"/>
</dbReference>
<sequence>MNTSEFDNLLRDQFDDGEFEYKPAQWERMVIDLNAAGNVHKKKSRVLPAVGMAAALAVALITSGLWLLRKPATHLAFSKRQSNQQINPVGNDNGNNAGGNSNVSAALAANTAPTVHFGPPVPIRCVQYVRNKPASVAADTTTPLIAANTPTEKQTEEQQKKNYDKVDLSMPAGDYPDEVKRTKKLSVGITGGVNYGSASSGYMAGVNAHQPLGRKFFVDGDLAVISSKNLQNTANYSSTDYNTLSSYGGTDHTGTNTGTGAGQPLGNMKPPPKGQTITNLYYLQFAPTIGYQLIRKVSVGVGADVQRKLQDDDMKTVVSDNPQVDDIKLIPNMDVGLTGKAEYNITKKLKAGVLYRGGINSWIDPKYVNRNYMQVQMKFMIFGK</sequence>
<feature type="region of interest" description="Disordered" evidence="1">
    <location>
        <begin position="79"/>
        <end position="102"/>
    </location>
</feature>